<evidence type="ECO:0000256" key="1">
    <source>
        <dbReference type="SAM" id="MobiDB-lite"/>
    </source>
</evidence>
<feature type="region of interest" description="Disordered" evidence="1">
    <location>
        <begin position="56"/>
        <end position="77"/>
    </location>
</feature>
<sequence>MKEVKEKILQDKEWKFRNAVRKKDDIGTADEAIIDEILYWDERKGKLENRTYIPLPKEMKGTPTEDPAERPGDEGIEGDLERDALKTTFFKAEHAFFLQAVLAAVKAANRQNNENPCLQRVLPVALEQMLTVIPHSIEGDPDGAPTSHRFEYNVKDTHEGSQNNMQDNLVMANEKEVCAAEFKGDYALNQVQWVSVYSSIKDSKTEAQQGKKELRCMAGSKSSVLPSVGQAMRYCYQFQLIYDSIQTLLNRDIAPFPYRSSSLLLSPGHLYLLEGREDHFRLLCFSFATWDEASEWFLSRPESFRAIWEEVKNFIGKMSKKKRKKNGKKGPKARKDPLVPLLQKLWDGCMKLKLDKKLEESPFLESLANLFNYWHQFYLAPGADLMHSCPVIYISEPLKKLDLSSLPLQAPPSSGQMSIEVHECMGSGATGSVHAAKIVSCEQEQEEDLKSKLVDGRFALKLPVRPDRARNLEAEWKIVQRIPAYQDCYFLGWAKDTKTVMMMLPLGYPCGTTDSQSVSFTTLWVWKMIYFKMRLLESLPLDPQRDAHRPNPDGMTEHVVHRDIRMSNVVLFKSKPILSRSNEHVPARLRDEAFTKSLNSATKADVSIQLCDGGREGSPVVCRHLDFIDFSSAKVEGEICKYAGSPMVRPSRAPIGDSEKEYQVRRLDDIEVFVKNLVQFLSEESKHSWMRALAPTAEKLALFVSELNENTRDEEYLVERDKLLEQCDERIVNWFNEYGHPRESQQRM</sequence>
<dbReference type="EMBL" id="HBIB01046455">
    <property type="protein sequence ID" value="CAE0268192.1"/>
    <property type="molecule type" value="Transcribed_RNA"/>
</dbReference>
<feature type="compositionally biased region" description="Basic and acidic residues" evidence="1">
    <location>
        <begin position="67"/>
        <end position="77"/>
    </location>
</feature>
<evidence type="ECO:0000313" key="2">
    <source>
        <dbReference type="EMBL" id="CAE0268192.1"/>
    </source>
</evidence>
<organism evidence="2">
    <name type="scientific">Palpitomonas bilix</name>
    <dbReference type="NCBI Taxonomy" id="652834"/>
    <lineage>
        <taxon>Eukaryota</taxon>
        <taxon>Eukaryota incertae sedis</taxon>
    </lineage>
</organism>
<name>A0A7S3GJG1_9EUKA</name>
<accession>A0A7S3GJG1</accession>
<protein>
    <submittedName>
        <fullName evidence="2">Uncharacterized protein</fullName>
    </submittedName>
</protein>
<gene>
    <name evidence="2" type="ORF">PBIL07802_LOCUS30541</name>
</gene>
<proteinExistence type="predicted"/>
<reference evidence="2" key="1">
    <citation type="submission" date="2021-01" db="EMBL/GenBank/DDBJ databases">
        <authorList>
            <person name="Corre E."/>
            <person name="Pelletier E."/>
            <person name="Niang G."/>
            <person name="Scheremetjew M."/>
            <person name="Finn R."/>
            <person name="Kale V."/>
            <person name="Holt S."/>
            <person name="Cochrane G."/>
            <person name="Meng A."/>
            <person name="Brown T."/>
            <person name="Cohen L."/>
        </authorList>
    </citation>
    <scope>NUCLEOTIDE SEQUENCE</scope>
    <source>
        <strain evidence="2">NIES-2562</strain>
    </source>
</reference>
<dbReference type="AlphaFoldDB" id="A0A7S3GJG1"/>